<dbReference type="SUPFAM" id="SSF46689">
    <property type="entry name" value="Homeodomain-like"/>
    <property type="match status" value="1"/>
</dbReference>
<organism evidence="4 5">
    <name type="scientific">Rhizopus stolonifer</name>
    <name type="common">Rhizopus nigricans</name>
    <dbReference type="NCBI Taxonomy" id="4846"/>
    <lineage>
        <taxon>Eukaryota</taxon>
        <taxon>Fungi</taxon>
        <taxon>Fungi incertae sedis</taxon>
        <taxon>Mucoromycota</taxon>
        <taxon>Mucoromycotina</taxon>
        <taxon>Mucoromycetes</taxon>
        <taxon>Mucorales</taxon>
        <taxon>Mucorineae</taxon>
        <taxon>Rhizopodaceae</taxon>
        <taxon>Rhizopus</taxon>
    </lineage>
</organism>
<dbReference type="Gene3D" id="1.10.10.60">
    <property type="entry name" value="Homeodomain-like"/>
    <property type="match status" value="1"/>
</dbReference>
<dbReference type="Proteomes" id="UP000253551">
    <property type="component" value="Unassembled WGS sequence"/>
</dbReference>
<reference evidence="4 5" key="1">
    <citation type="journal article" date="2018" name="G3 (Bethesda)">
        <title>Phylogenetic and Phylogenomic Definition of Rhizopus Species.</title>
        <authorList>
            <person name="Gryganskyi A.P."/>
            <person name="Golan J."/>
            <person name="Dolatabadi S."/>
            <person name="Mondo S."/>
            <person name="Robb S."/>
            <person name="Idnurm A."/>
            <person name="Muszewska A."/>
            <person name="Steczkiewicz K."/>
            <person name="Masonjones S."/>
            <person name="Liao H.L."/>
            <person name="Gajdeczka M.T."/>
            <person name="Anike F."/>
            <person name="Vuek A."/>
            <person name="Anishchenko I.M."/>
            <person name="Voigt K."/>
            <person name="de Hoog G.S."/>
            <person name="Smith M.E."/>
            <person name="Heitman J."/>
            <person name="Vilgalys R."/>
            <person name="Stajich J.E."/>
        </authorList>
    </citation>
    <scope>NUCLEOTIDE SEQUENCE [LARGE SCALE GENOMIC DNA]</scope>
    <source>
        <strain evidence="4 5">LSU 92-RS-03</strain>
    </source>
</reference>
<accession>A0A367KN69</accession>
<evidence type="ECO:0000313" key="4">
    <source>
        <dbReference type="EMBL" id="RCI03609.1"/>
    </source>
</evidence>
<dbReference type="EMBL" id="PJQM01000956">
    <property type="protein sequence ID" value="RCI03609.1"/>
    <property type="molecule type" value="Genomic_DNA"/>
</dbReference>
<evidence type="ECO:0000256" key="1">
    <source>
        <dbReference type="SAM" id="MobiDB-lite"/>
    </source>
</evidence>
<dbReference type="STRING" id="4846.A0A367KN69"/>
<dbReference type="Pfam" id="PF00249">
    <property type="entry name" value="Myb_DNA-binding"/>
    <property type="match status" value="1"/>
</dbReference>
<feature type="compositionally biased region" description="Basic residues" evidence="1">
    <location>
        <begin position="439"/>
        <end position="448"/>
    </location>
</feature>
<evidence type="ECO:0000313" key="5">
    <source>
        <dbReference type="Proteomes" id="UP000253551"/>
    </source>
</evidence>
<comment type="caution">
    <text evidence="4">The sequence shown here is derived from an EMBL/GenBank/DDBJ whole genome shotgun (WGS) entry which is preliminary data.</text>
</comment>
<dbReference type="InterPro" id="IPR017930">
    <property type="entry name" value="Myb_dom"/>
</dbReference>
<feature type="domain" description="Myb-like" evidence="2">
    <location>
        <begin position="311"/>
        <end position="363"/>
    </location>
</feature>
<feature type="region of interest" description="Disordered" evidence="1">
    <location>
        <begin position="195"/>
        <end position="241"/>
    </location>
</feature>
<name>A0A367KN69_RHIST</name>
<gene>
    <name evidence="4" type="ORF">CU098_001092</name>
</gene>
<evidence type="ECO:0000259" key="2">
    <source>
        <dbReference type="PROSITE" id="PS50090"/>
    </source>
</evidence>
<evidence type="ECO:0000259" key="3">
    <source>
        <dbReference type="PROSITE" id="PS51294"/>
    </source>
</evidence>
<sequence length="491" mass="56374">MVRTKKEVLSSLSKNRLARRIEEECQLIMNDKTMQTMATDLYTPKSPVSPTPCTMESLPIMNDFMSRNNLHQPYAIMNDYWPSSTTSTFAASLDGSKISAIQKLQSMFKSLNASEIHEMLTDCNFNEDEVISRLITQTYYLEDIRCRVHQKSSVIGPHSGAAFPLSEPPINTNKDMVAFVAVSQHDPKEIRAPLEEEATVQQQQDTASENNAKSKPAKNNSKNTKSNKVTSNNAPEHDLVLEKYKGRIKVHRNHRRPEVRGRLNLDDALQQMQENQNTQDPFEGWSEARLRAYKMLDKNPNSYYYRFNAPGEQQQKGKWTKEEHQLFLDRLEELGANSQWGIFSMAIPGRVGYQCSNYYRQMIESKQIYDPNYVLDEQGKAHYLFDKKNGVGVTEKIFCKHSKHGSVPATDITKLPKTKNKKRTTSDDEDKDLFVPKKPAIKKKKKISKERPVKNDKQHPSSNIEKSVILACPEGGRLTRQRYQNYKKTSK</sequence>
<feature type="compositionally biased region" description="Basic and acidic residues" evidence="1">
    <location>
        <begin position="449"/>
        <end position="459"/>
    </location>
</feature>
<feature type="region of interest" description="Disordered" evidence="1">
    <location>
        <begin position="409"/>
        <end position="469"/>
    </location>
</feature>
<dbReference type="CDD" id="cd00167">
    <property type="entry name" value="SANT"/>
    <property type="match status" value="1"/>
</dbReference>
<dbReference type="InterPro" id="IPR001005">
    <property type="entry name" value="SANT/Myb"/>
</dbReference>
<dbReference type="PROSITE" id="PS50090">
    <property type="entry name" value="MYB_LIKE"/>
    <property type="match status" value="1"/>
</dbReference>
<dbReference type="SMART" id="SM00717">
    <property type="entry name" value="SANT"/>
    <property type="match status" value="1"/>
</dbReference>
<proteinExistence type="predicted"/>
<dbReference type="InterPro" id="IPR009057">
    <property type="entry name" value="Homeodomain-like_sf"/>
</dbReference>
<dbReference type="OrthoDB" id="6781668at2759"/>
<feature type="compositionally biased region" description="Low complexity" evidence="1">
    <location>
        <begin position="207"/>
        <end position="234"/>
    </location>
</feature>
<dbReference type="AlphaFoldDB" id="A0A367KN69"/>
<protein>
    <submittedName>
        <fullName evidence="4">Uncharacterized protein</fullName>
    </submittedName>
</protein>
<feature type="domain" description="HTH myb-type" evidence="3">
    <location>
        <begin position="311"/>
        <end position="367"/>
    </location>
</feature>
<dbReference type="PROSITE" id="PS51294">
    <property type="entry name" value="HTH_MYB"/>
    <property type="match status" value="1"/>
</dbReference>
<keyword evidence="5" id="KW-1185">Reference proteome</keyword>